<dbReference type="InterPro" id="IPR015943">
    <property type="entry name" value="WD40/YVTN_repeat-like_dom_sf"/>
</dbReference>
<accession>A0ABD5RCQ0</accession>
<dbReference type="InterPro" id="IPR052025">
    <property type="entry name" value="Xyloglucanase_GH74"/>
</dbReference>
<sequence length="333" mass="35754">MTTIFAGIDDRLVVVDGDEPRVTRPGSSRLECVAASSPERLLVGTLEDGLLGSTDGGETWTRLGADTIESDAVTALAENPQDPTELWAGTEPSAVYRSTDAGETWESTPADLTALPSSGEWAFPPRPHTHHVRWLEVDPRDPEHLFVAVEAGALVTTRDRGETWRDRPPGSRRDTHSLAIHPDRPAAVYCAGGDGFARSPNGGENWTAPQTGLDHRYCWSVAVDPGDPDTVLLSAASGAYAAHTASRADTHVYRRDDWDETGSWERLDDRGLPTGEGVTRPVFVAGDQAGELYAVSNRGLYRTGDAGDSWRPVTSAWPDGLSATACRGVAVVE</sequence>
<dbReference type="Gene3D" id="2.130.10.10">
    <property type="entry name" value="YVTN repeat-like/Quinoprotein amine dehydrogenase"/>
    <property type="match status" value="1"/>
</dbReference>
<dbReference type="PANTHER" id="PTHR43739:SF5">
    <property type="entry name" value="EXO-ALPHA-SIALIDASE"/>
    <property type="match status" value="1"/>
</dbReference>
<dbReference type="Proteomes" id="UP001596201">
    <property type="component" value="Unassembled WGS sequence"/>
</dbReference>
<comment type="caution">
    <text evidence="2">The sequence shown here is derived from an EMBL/GenBank/DDBJ whole genome shotgun (WGS) entry which is preliminary data.</text>
</comment>
<dbReference type="CDD" id="cd15482">
    <property type="entry name" value="Sialidase_non-viral"/>
    <property type="match status" value="1"/>
</dbReference>
<dbReference type="InterPro" id="IPR002860">
    <property type="entry name" value="BNR_rpt"/>
</dbReference>
<feature type="region of interest" description="Disordered" evidence="1">
    <location>
        <begin position="158"/>
        <end position="178"/>
    </location>
</feature>
<dbReference type="PANTHER" id="PTHR43739">
    <property type="entry name" value="XYLOGLUCANASE (EUROFUNG)"/>
    <property type="match status" value="1"/>
</dbReference>
<dbReference type="SUPFAM" id="SSF110296">
    <property type="entry name" value="Oligoxyloglucan reducing end-specific cellobiohydrolase"/>
    <property type="match status" value="1"/>
</dbReference>
<reference evidence="2 3" key="1">
    <citation type="journal article" date="2019" name="Int. J. Syst. Evol. Microbiol.">
        <title>The Global Catalogue of Microorganisms (GCM) 10K type strain sequencing project: providing services to taxonomists for standard genome sequencing and annotation.</title>
        <authorList>
            <consortium name="The Broad Institute Genomics Platform"/>
            <consortium name="The Broad Institute Genome Sequencing Center for Infectious Disease"/>
            <person name="Wu L."/>
            <person name="Ma J."/>
        </authorList>
    </citation>
    <scope>NUCLEOTIDE SEQUENCE [LARGE SCALE GENOMIC DNA]</scope>
    <source>
        <strain evidence="2 3">CGMCC 1.12237</strain>
    </source>
</reference>
<gene>
    <name evidence="2" type="ORF">ACFPJ5_12765</name>
</gene>
<evidence type="ECO:0000313" key="3">
    <source>
        <dbReference type="Proteomes" id="UP001596201"/>
    </source>
</evidence>
<dbReference type="RefSeq" id="WP_227230051.1">
    <property type="nucleotide sequence ID" value="NZ_JAJCVJ010000002.1"/>
</dbReference>
<proteinExistence type="predicted"/>
<protein>
    <submittedName>
        <fullName evidence="2">WD40/YVTN/BNR-like repeat-containing protein</fullName>
    </submittedName>
</protein>
<evidence type="ECO:0000256" key="1">
    <source>
        <dbReference type="SAM" id="MobiDB-lite"/>
    </source>
</evidence>
<name>A0ABD5RCQ0_9EURY</name>
<keyword evidence="3" id="KW-1185">Reference proteome</keyword>
<dbReference type="EMBL" id="JBHSKX010000002">
    <property type="protein sequence ID" value="MFC5367804.1"/>
    <property type="molecule type" value="Genomic_DNA"/>
</dbReference>
<organism evidence="2 3">
    <name type="scientific">Salinirubrum litoreum</name>
    <dbReference type="NCBI Taxonomy" id="1126234"/>
    <lineage>
        <taxon>Archaea</taxon>
        <taxon>Methanobacteriati</taxon>
        <taxon>Methanobacteriota</taxon>
        <taxon>Stenosarchaea group</taxon>
        <taxon>Halobacteria</taxon>
        <taxon>Halobacteriales</taxon>
        <taxon>Haloferacaceae</taxon>
        <taxon>Salinirubrum</taxon>
    </lineage>
</organism>
<dbReference type="AlphaFoldDB" id="A0ABD5RCQ0"/>
<dbReference type="Pfam" id="PF02012">
    <property type="entry name" value="BNR"/>
    <property type="match status" value="1"/>
</dbReference>
<evidence type="ECO:0000313" key="2">
    <source>
        <dbReference type="EMBL" id="MFC5367804.1"/>
    </source>
</evidence>